<keyword evidence="5 9" id="KW-0547">Nucleotide-binding</keyword>
<keyword evidence="6 9" id="KW-0418">Kinase</keyword>
<feature type="domain" description="GHMP kinase N-terminal" evidence="10">
    <location>
        <begin position="63"/>
        <end position="138"/>
    </location>
</feature>
<evidence type="ECO:0000256" key="7">
    <source>
        <dbReference type="ARBA" id="ARBA00022840"/>
    </source>
</evidence>
<dbReference type="InterPro" id="IPR014721">
    <property type="entry name" value="Ribsml_uS5_D2-typ_fold_subgr"/>
</dbReference>
<dbReference type="SUPFAM" id="SSF55060">
    <property type="entry name" value="GHMP Kinase, C-terminal domain"/>
    <property type="match status" value="1"/>
</dbReference>
<dbReference type="InterPro" id="IPR020568">
    <property type="entry name" value="Ribosomal_Su5_D2-typ_SF"/>
</dbReference>
<evidence type="ECO:0000256" key="1">
    <source>
        <dbReference type="ARBA" id="ARBA00009684"/>
    </source>
</evidence>
<evidence type="ECO:0000256" key="9">
    <source>
        <dbReference type="HAMAP-Rule" id="MF_00061"/>
    </source>
</evidence>
<dbReference type="Gene3D" id="3.30.70.890">
    <property type="entry name" value="GHMP kinase, C-terminal domain"/>
    <property type="match status" value="1"/>
</dbReference>
<comment type="catalytic activity">
    <reaction evidence="9">
        <text>4-CDP-2-C-methyl-D-erythritol + ATP = 4-CDP-2-C-methyl-D-erythritol 2-phosphate + ADP + H(+)</text>
        <dbReference type="Rhea" id="RHEA:18437"/>
        <dbReference type="ChEBI" id="CHEBI:15378"/>
        <dbReference type="ChEBI" id="CHEBI:30616"/>
        <dbReference type="ChEBI" id="CHEBI:57823"/>
        <dbReference type="ChEBI" id="CHEBI:57919"/>
        <dbReference type="ChEBI" id="CHEBI:456216"/>
        <dbReference type="EC" id="2.7.1.148"/>
    </reaction>
</comment>
<accession>A0A5R9KZ43</accession>
<dbReference type="InterPro" id="IPR013750">
    <property type="entry name" value="GHMP_kinase_C_dom"/>
</dbReference>
<evidence type="ECO:0000259" key="10">
    <source>
        <dbReference type="Pfam" id="PF00288"/>
    </source>
</evidence>
<name>A0A5R9KZ43_9BACT</name>
<feature type="binding site" evidence="9">
    <location>
        <begin position="90"/>
        <end position="100"/>
    </location>
    <ligand>
        <name>ATP</name>
        <dbReference type="ChEBI" id="CHEBI:30616"/>
    </ligand>
</feature>
<evidence type="ECO:0000256" key="4">
    <source>
        <dbReference type="ARBA" id="ARBA00022679"/>
    </source>
</evidence>
<dbReference type="HAMAP" id="MF_00061">
    <property type="entry name" value="IspE"/>
    <property type="match status" value="1"/>
</dbReference>
<keyword evidence="13" id="KW-1185">Reference proteome</keyword>
<dbReference type="AlphaFoldDB" id="A0A5R9KZ43"/>
<dbReference type="SUPFAM" id="SSF54211">
    <property type="entry name" value="Ribosomal protein S5 domain 2-like"/>
    <property type="match status" value="1"/>
</dbReference>
<evidence type="ECO:0000256" key="5">
    <source>
        <dbReference type="ARBA" id="ARBA00022741"/>
    </source>
</evidence>
<dbReference type="GO" id="GO:0016114">
    <property type="term" value="P:terpenoid biosynthetic process"/>
    <property type="evidence" value="ECO:0007669"/>
    <property type="project" value="UniProtKB-UniRule"/>
</dbReference>
<proteinExistence type="inferred from homology"/>
<gene>
    <name evidence="9" type="primary">ispE</name>
    <name evidence="12" type="ORF">FEN17_12030</name>
</gene>
<evidence type="ECO:0000259" key="11">
    <source>
        <dbReference type="Pfam" id="PF08544"/>
    </source>
</evidence>
<evidence type="ECO:0000313" key="12">
    <source>
        <dbReference type="EMBL" id="TLV01543.1"/>
    </source>
</evidence>
<dbReference type="PANTHER" id="PTHR43527">
    <property type="entry name" value="4-DIPHOSPHOCYTIDYL-2-C-METHYL-D-ERYTHRITOL KINASE, CHLOROPLASTIC"/>
    <property type="match status" value="1"/>
</dbReference>
<keyword evidence="4 9" id="KW-0808">Transferase</keyword>
<dbReference type="GO" id="GO:0050515">
    <property type="term" value="F:4-(cytidine 5'-diphospho)-2-C-methyl-D-erythritol kinase activity"/>
    <property type="evidence" value="ECO:0007669"/>
    <property type="project" value="UniProtKB-UniRule"/>
</dbReference>
<dbReference type="EMBL" id="VCEJ01000004">
    <property type="protein sequence ID" value="TLV01543.1"/>
    <property type="molecule type" value="Genomic_DNA"/>
</dbReference>
<dbReference type="Pfam" id="PF00288">
    <property type="entry name" value="GHMP_kinases_N"/>
    <property type="match status" value="1"/>
</dbReference>
<comment type="caution">
    <text evidence="12">The sequence shown here is derived from an EMBL/GenBank/DDBJ whole genome shotgun (WGS) entry which is preliminary data.</text>
</comment>
<feature type="active site" evidence="9">
    <location>
        <position position="8"/>
    </location>
</feature>
<protein>
    <recommendedName>
        <fullName evidence="3 9">4-diphosphocytidyl-2-C-methyl-D-erythritol kinase</fullName>
        <shortName evidence="9">CMK</shortName>
        <ecNumber evidence="2 9">2.7.1.148</ecNumber>
    </recommendedName>
    <alternativeName>
        <fullName evidence="8 9">4-(cytidine-5'-diphospho)-2-C-methyl-D-erythritol kinase</fullName>
    </alternativeName>
</protein>
<dbReference type="GO" id="GO:0005524">
    <property type="term" value="F:ATP binding"/>
    <property type="evidence" value="ECO:0007669"/>
    <property type="project" value="UniProtKB-UniRule"/>
</dbReference>
<keyword evidence="9" id="KW-0414">Isoprene biosynthesis</keyword>
<dbReference type="Gene3D" id="3.30.230.10">
    <property type="match status" value="1"/>
</dbReference>
<comment type="function">
    <text evidence="9">Catalyzes the phosphorylation of the position 2 hydroxy group of 4-diphosphocytidyl-2C-methyl-D-erythritol.</text>
</comment>
<dbReference type="EC" id="2.7.1.148" evidence="2 9"/>
<dbReference type="InterPro" id="IPR004424">
    <property type="entry name" value="IspE"/>
</dbReference>
<feature type="active site" evidence="9">
    <location>
        <position position="132"/>
    </location>
</feature>
<dbReference type="Proteomes" id="UP000306402">
    <property type="component" value="Unassembled WGS sequence"/>
</dbReference>
<comment type="similarity">
    <text evidence="1 9">Belongs to the GHMP kinase family. IspE subfamily.</text>
</comment>
<dbReference type="InterPro" id="IPR006204">
    <property type="entry name" value="GHMP_kinase_N_dom"/>
</dbReference>
<evidence type="ECO:0000256" key="2">
    <source>
        <dbReference type="ARBA" id="ARBA00012052"/>
    </source>
</evidence>
<reference evidence="12 13" key="1">
    <citation type="submission" date="2019-05" db="EMBL/GenBank/DDBJ databases">
        <authorList>
            <person name="Qu J.-H."/>
        </authorList>
    </citation>
    <scope>NUCLEOTIDE SEQUENCE [LARGE SCALE GENOMIC DNA]</scope>
    <source>
        <strain evidence="12 13">T17</strain>
    </source>
</reference>
<organism evidence="12 13">
    <name type="scientific">Dyadobacter luticola</name>
    <dbReference type="NCBI Taxonomy" id="1979387"/>
    <lineage>
        <taxon>Bacteria</taxon>
        <taxon>Pseudomonadati</taxon>
        <taxon>Bacteroidota</taxon>
        <taxon>Cytophagia</taxon>
        <taxon>Cytophagales</taxon>
        <taxon>Spirosomataceae</taxon>
        <taxon>Dyadobacter</taxon>
    </lineage>
</organism>
<sequence>MLVFPNAKINIGLNIVEKRQDGFHNIESCFYPVDWTDALEISVADNFRFQSSGITIPGDGSDNLCSKAYQLIASDYDLPPVNLHLLKHIPIGAGLGGGSSDAAFTIKALNQLFSLEISVEKQISYARRLGSDCAFFILDRPAYCYGKGDEFEEIALSLQGKWIVLVNPGIHISSAEAYAGVRAQPSEEDLRKILKDPITSWKDRVRNDFEATLFSRYTLLKEIKSELYNVGAVYASMSGSGSTLFGIFDQETDLRATFPEFKVWQGHLK</sequence>
<dbReference type="InterPro" id="IPR036554">
    <property type="entry name" value="GHMP_kinase_C_sf"/>
</dbReference>
<evidence type="ECO:0000256" key="3">
    <source>
        <dbReference type="ARBA" id="ARBA00017473"/>
    </source>
</evidence>
<dbReference type="GO" id="GO:0019288">
    <property type="term" value="P:isopentenyl diphosphate biosynthetic process, methylerythritol 4-phosphate pathway"/>
    <property type="evidence" value="ECO:0007669"/>
    <property type="project" value="UniProtKB-UniRule"/>
</dbReference>
<dbReference type="Pfam" id="PF08544">
    <property type="entry name" value="GHMP_kinases_C"/>
    <property type="match status" value="1"/>
</dbReference>
<comment type="pathway">
    <text evidence="9">Isoprenoid biosynthesis; isopentenyl diphosphate biosynthesis via DXP pathway; isopentenyl diphosphate from 1-deoxy-D-xylulose 5-phosphate: step 3/6.</text>
</comment>
<evidence type="ECO:0000256" key="6">
    <source>
        <dbReference type="ARBA" id="ARBA00022777"/>
    </source>
</evidence>
<dbReference type="PIRSF" id="PIRSF010376">
    <property type="entry name" value="IspE"/>
    <property type="match status" value="1"/>
</dbReference>
<evidence type="ECO:0000313" key="13">
    <source>
        <dbReference type="Proteomes" id="UP000306402"/>
    </source>
</evidence>
<evidence type="ECO:0000256" key="8">
    <source>
        <dbReference type="ARBA" id="ARBA00032554"/>
    </source>
</evidence>
<feature type="domain" description="GHMP kinase C-terminal" evidence="11">
    <location>
        <begin position="209"/>
        <end position="253"/>
    </location>
</feature>
<dbReference type="UniPathway" id="UPA00056">
    <property type="reaction ID" value="UER00094"/>
</dbReference>
<dbReference type="PANTHER" id="PTHR43527:SF2">
    <property type="entry name" value="4-DIPHOSPHOCYTIDYL-2-C-METHYL-D-ERYTHRITOL KINASE, CHLOROPLASTIC"/>
    <property type="match status" value="1"/>
</dbReference>
<dbReference type="NCBIfam" id="TIGR00154">
    <property type="entry name" value="ispE"/>
    <property type="match status" value="1"/>
</dbReference>
<keyword evidence="7 9" id="KW-0067">ATP-binding</keyword>
<dbReference type="OrthoDB" id="9809438at2"/>